<gene>
    <name evidence="4" type="ORF">D7V93_13965</name>
</gene>
<evidence type="ECO:0000256" key="1">
    <source>
        <dbReference type="SAM" id="Coils"/>
    </source>
</evidence>
<dbReference type="InterPro" id="IPR011658">
    <property type="entry name" value="PA14_dom"/>
</dbReference>
<evidence type="ECO:0000256" key="2">
    <source>
        <dbReference type="SAM" id="MobiDB-lite"/>
    </source>
</evidence>
<dbReference type="EMBL" id="RAWB01000123">
    <property type="protein sequence ID" value="RKH60004.1"/>
    <property type="molecule type" value="Genomic_DNA"/>
</dbReference>
<dbReference type="SMART" id="SM00758">
    <property type="entry name" value="PA14"/>
    <property type="match status" value="1"/>
</dbReference>
<feature type="region of interest" description="Disordered" evidence="2">
    <location>
        <begin position="1"/>
        <end position="21"/>
    </location>
</feature>
<keyword evidence="5" id="KW-1185">Reference proteome</keyword>
<accession>A0A3A8Q9P9</accession>
<dbReference type="Gene3D" id="3.90.182.10">
    <property type="entry name" value="Toxin - Anthrax Protective Antigen,domain 1"/>
    <property type="match status" value="1"/>
</dbReference>
<organism evidence="4 5">
    <name type="scientific">Corallococcus llansteffanensis</name>
    <dbReference type="NCBI Taxonomy" id="2316731"/>
    <lineage>
        <taxon>Bacteria</taxon>
        <taxon>Pseudomonadati</taxon>
        <taxon>Myxococcota</taxon>
        <taxon>Myxococcia</taxon>
        <taxon>Myxococcales</taxon>
        <taxon>Cystobacterineae</taxon>
        <taxon>Myxococcaceae</taxon>
        <taxon>Corallococcus</taxon>
    </lineage>
</organism>
<reference evidence="5" key="1">
    <citation type="submission" date="2018-09" db="EMBL/GenBank/DDBJ databases">
        <authorList>
            <person name="Livingstone P.G."/>
            <person name="Whitworth D.E."/>
        </authorList>
    </citation>
    <scope>NUCLEOTIDE SEQUENCE [LARGE SCALE GENOMIC DNA]</scope>
    <source>
        <strain evidence="5">CA051B</strain>
    </source>
</reference>
<dbReference type="InterPro" id="IPR037524">
    <property type="entry name" value="PA14/GLEYA"/>
</dbReference>
<dbReference type="SUPFAM" id="SSF56988">
    <property type="entry name" value="Anthrax protective antigen"/>
    <property type="match status" value="1"/>
</dbReference>
<comment type="caution">
    <text evidence="4">The sequence shown here is derived from an EMBL/GenBank/DDBJ whole genome shotgun (WGS) entry which is preliminary data.</text>
</comment>
<dbReference type="Proteomes" id="UP000272888">
    <property type="component" value="Unassembled WGS sequence"/>
</dbReference>
<proteinExistence type="predicted"/>
<sequence>MNGRAPARPSGPGSALRGGTTMKQRVRSAWWALMATVGLMACGPEPEPELTVEALGASTEQSLEGSACRPTSEPVVGSGLNQTCTGPWEYRDLCFKSGSSSACGNPIGYQPATCNKTCNHPTVFQAQTHGGTASGVYRSTRTCDYSEKPPCETVYKTTFSKSCDGVANDLVTTLRSQGKEFASRPLTIVSATPGARTYGATRVITNTSTLYITETNFTETCTVVIDNVGLNWVTNADPLCGTESCNGAPIYSTCRDASFGTEPNPATCDGLPGKGVKYSQPGLTPVQVDPSQTVADFRQDGSLPNRPLCLTADEIPFSNAQAKYNALQTQWNRVASLPTAVDQPVQRRALVDAFKVLFELQGHQLTVPQQDFILQRYGDYPDFNRVTRVDATVDFDWSLGSPSNAIAPETFSARWTGEVLAPVTGTYVFETTADDGVRLWVNDTPLVDKWFPQSATSYSGSIVLQAGQRYALRMEYFENGNAAVARLRWTPPGATGLVVVPSSQLFLTGSATAHGLRAEYFDDLNLTSSNCNAWAPPASSETCTATSTVDATLALCHRMAQSHVPTDRVATVWQRCMDAATSAAAVSCPGTSAYPQAWYDISQALLRKDVVALQRDSLGKLQQDDLQKRLSRLNQWYSLARTTVHGGAAAPPALVKDLDATFSDFWKAAYSGGLLSNDGTQLLSADPFNTGLTTDRALLTAALTPMSGSTSLPLGNAPLLMLMGDGLKGLHDRITDFSQMHDLGCRFMGCAGPSPVRTEVSELWRLMGTLADETALDAAVLGASNLALAPTDRAAWRGLFEKVRQNHGALRTAVKEVFGAATYDKALLLTTPPALVPQPALLLSRAIQDGDARTASYVKTGGFLPSARNSLRNGIQETKRTQLDDLITQRTQELTTAKAEFIQYRTDYVNARLAEMGNAQQVGSILDQLKLRYAEFDQLSLDLVGLRANAASEEAAFGDFASAFKTASDSEQADLAKLAITRGPVDTLSISAEEARFTPWSGSTDLTSFAVRKNGAAWTLAANAGDIINVAARNQWAPTCVLSHAQLRKPMDAAGTLEGVQVNGALTGPEGFLVQFSDSAFTAESNATSKYAGASASARACAGVRVESGVGWDFMFVAKAVAYAYAEACISGEIGIRASSDSSSGGDQRVSATYNTGIRLDGTPFPKLPAGSLLLVQREKVTQVLRDVQVVQPNMSVIIGRKAGLTEQQVDPGVDLYLVANDAASVLTPFGTQSCTPDTSHSLSVDVQRLVPAGTAVRQMAPAMARVITDMRAATESLVNQGRVLSQDMVARRQAATSSLYEACRSETQCQVTGTCNSVCDLTQFPPSLMSLYDTFVAKELARLERKVEIRAVERRMELASMEMKALSNALEATQVQGRILRLVPAWSLRNLDGEKLRLRTQNLASLVTDSLYPLLDLRYPFVLSGLRTNQAISNLVRADWSQAYVNLADLELAAVTAVTGALADGRLADKDPSYTLVALSFPRPGYPATASPWLKASPERSKALWDSLMDVTNPKAAFSVQVVPSDFYVDDGGISGALQCTEGTPILHRVGLFIVRTGGTAGAENTTLNGQPLRAASTFEQELTFTGPQGTKTYFIEDDLLEGPRWRLGQNRIHFGLSAAAVSTFELGEFAKPVNDQSSGGDGLSPFSTVKFDVTGLRTNPIHPLDAASELVLVYKVDRRTVSSMPDPLICQ</sequence>
<keyword evidence="1" id="KW-0175">Coiled coil</keyword>
<name>A0A3A8Q9P9_9BACT</name>
<dbReference type="Pfam" id="PF07691">
    <property type="entry name" value="PA14"/>
    <property type="match status" value="1"/>
</dbReference>
<evidence type="ECO:0000313" key="4">
    <source>
        <dbReference type="EMBL" id="RKH60004.1"/>
    </source>
</evidence>
<evidence type="ECO:0000313" key="5">
    <source>
        <dbReference type="Proteomes" id="UP000272888"/>
    </source>
</evidence>
<dbReference type="PROSITE" id="PS51820">
    <property type="entry name" value="PA14"/>
    <property type="match status" value="1"/>
</dbReference>
<feature type="domain" description="PA14" evidence="3">
    <location>
        <begin position="367"/>
        <end position="504"/>
    </location>
</feature>
<evidence type="ECO:0000259" key="3">
    <source>
        <dbReference type="PROSITE" id="PS51820"/>
    </source>
</evidence>
<protein>
    <recommendedName>
        <fullName evidence="3">PA14 domain-containing protein</fullName>
    </recommendedName>
</protein>
<feature type="coiled-coil region" evidence="1">
    <location>
        <begin position="1350"/>
        <end position="1377"/>
    </location>
</feature>